<sequence>MSHSPGRPEDLPRPEVLWARAGALAALMAGLEDDLGILSLEDGVLRYHDGGSSDWYLAWCGGDGRAVIVGYDRDTSDSTDNGKRPVDLFAEAPDWLPWEWIAAHEARTNVGFAYWWDGRAWARGPYPDDWEGDGLRLDRYASVEAAVDAVVGLLFEGFAPEDEHGEALLPEPGAALMRRAREGTVDADSLAAVLSVLDTQYTDEDDEYEAPGWDAGAALAAAERLGLTPGSRLPFLPLGEAGPERPARPVISERTRSLLLWDALRREPERDRPPVPETGELLRVLERVRALGLAEGGEAVVEYTFAGERRVLDASGEEFKDYDTDLMDGLDALRAAEDVRGRGRWLYLRLAVSEEGYDARRRYDRWPEEAHEHLVGYLPETAYRLNGEGALRAPEWRPAWAELVEDETLVRPPAPTPSERPSRPVAVLDEEGQRELLERIAGFLPRPEG</sequence>
<name>D7B3G6_NOCDD</name>
<dbReference type="GeneID" id="91484070"/>
<dbReference type="HOGENOM" id="CLU_711033_0_0_11"/>
<protein>
    <submittedName>
        <fullName evidence="1">Uncharacterized protein</fullName>
    </submittedName>
</protein>
<organism evidence="1 2">
    <name type="scientific">Nocardiopsis dassonvillei (strain ATCC 23218 / DSM 43111 / CIP 107115 / JCM 7437 / KCTC 9190 / NBRC 14626 / NCTC 10488 / NRRL B-5397 / IMRU 509)</name>
    <name type="common">Actinomadura dassonvillei</name>
    <dbReference type="NCBI Taxonomy" id="446468"/>
    <lineage>
        <taxon>Bacteria</taxon>
        <taxon>Bacillati</taxon>
        <taxon>Actinomycetota</taxon>
        <taxon>Actinomycetes</taxon>
        <taxon>Streptosporangiales</taxon>
        <taxon>Nocardiopsidaceae</taxon>
        <taxon>Nocardiopsis</taxon>
    </lineage>
</organism>
<dbReference type="AlphaFoldDB" id="D7B3G6"/>
<reference evidence="1 2" key="1">
    <citation type="journal article" date="2010" name="Stand. Genomic Sci.">
        <title>Complete genome sequence of Nocardiopsis dassonvillei type strain (IMRU 509).</title>
        <authorList>
            <person name="Sun H."/>
            <person name="Lapidus A."/>
            <person name="Nolan M."/>
            <person name="Lucas S."/>
            <person name="Del Rio T.G."/>
            <person name="Tice H."/>
            <person name="Cheng J.F."/>
            <person name="Tapia R."/>
            <person name="Han C."/>
            <person name="Goodwin L."/>
            <person name="Pitluck S."/>
            <person name="Pagani I."/>
            <person name="Ivanova N."/>
            <person name="Mavromatis K."/>
            <person name="Mikhailova N."/>
            <person name="Pati A."/>
            <person name="Chen A."/>
            <person name="Palaniappan K."/>
            <person name="Land M."/>
            <person name="Hauser L."/>
            <person name="Chang Y.J."/>
            <person name="Jeffries C.D."/>
            <person name="Djao O.D."/>
            <person name="Rohde M."/>
            <person name="Sikorski J."/>
            <person name="Goker M."/>
            <person name="Woyke T."/>
            <person name="Bristow J."/>
            <person name="Eisen J.A."/>
            <person name="Markowitz V."/>
            <person name="Hugenholtz P."/>
            <person name="Kyrpides N.C."/>
            <person name="Klenk H.P."/>
        </authorList>
    </citation>
    <scope>NUCLEOTIDE SEQUENCE [LARGE SCALE GENOMIC DNA]</scope>
    <source>
        <strain evidence="2">ATCC 23218 / DSM 43111 / CIP 107115 / JCM 7437 / KCTC 9190 / NBRC 14626 / NCTC 10488 / NRRL B-5397 / IMRU 509</strain>
    </source>
</reference>
<keyword evidence="2" id="KW-1185">Reference proteome</keyword>
<proteinExistence type="predicted"/>
<accession>D7B3G6</accession>
<dbReference type="eggNOG" id="ENOG50349P0">
    <property type="taxonomic scope" value="Bacteria"/>
</dbReference>
<dbReference type="KEGG" id="nda:Ndas_1463"/>
<dbReference type="RefSeq" id="WP_013152501.1">
    <property type="nucleotide sequence ID" value="NC_014210.1"/>
</dbReference>
<evidence type="ECO:0000313" key="1">
    <source>
        <dbReference type="EMBL" id="ADH66894.1"/>
    </source>
</evidence>
<gene>
    <name evidence="1" type="ordered locus">Ndas_1463</name>
</gene>
<dbReference type="EMBL" id="CP002040">
    <property type="protein sequence ID" value="ADH66894.1"/>
    <property type="molecule type" value="Genomic_DNA"/>
</dbReference>
<evidence type="ECO:0000313" key="2">
    <source>
        <dbReference type="Proteomes" id="UP000002219"/>
    </source>
</evidence>
<dbReference type="Proteomes" id="UP000002219">
    <property type="component" value="Chromosome 1"/>
</dbReference>
<dbReference type="OrthoDB" id="4507101at2"/>